<accession>A0ABY7GXS2</accession>
<dbReference type="Gene3D" id="2.60.120.200">
    <property type="match status" value="4"/>
</dbReference>
<dbReference type="InterPro" id="IPR006558">
    <property type="entry name" value="LamG-like"/>
</dbReference>
<dbReference type="Proteomes" id="UP001164459">
    <property type="component" value="Chromosome"/>
</dbReference>
<evidence type="ECO:0000259" key="4">
    <source>
        <dbReference type="SMART" id="SM00560"/>
    </source>
</evidence>
<evidence type="ECO:0000256" key="3">
    <source>
        <dbReference type="SAM" id="MobiDB-lite"/>
    </source>
</evidence>
<keyword evidence="6" id="KW-1185">Reference proteome</keyword>
<dbReference type="InterPro" id="IPR043543">
    <property type="entry name" value="PAPPA/PAPPA2"/>
</dbReference>
<dbReference type="RefSeq" id="WP_269034118.1">
    <property type="nucleotide sequence ID" value="NZ_CP114040.1"/>
</dbReference>
<feature type="domain" description="LamG-like jellyroll fold" evidence="4">
    <location>
        <begin position="243"/>
        <end position="375"/>
    </location>
</feature>
<reference evidence="5" key="1">
    <citation type="submission" date="2022-11" db="EMBL/GenBank/DDBJ databases">
        <title>Minimal conservation of predation-associated metabolite biosynthetic gene clusters underscores biosynthetic potential of Myxococcota including descriptions for ten novel species: Archangium lansinium sp. nov., Myxococcus landrumus sp. nov., Nannocystis bai.</title>
        <authorList>
            <person name="Ahearne A."/>
            <person name="Stevens C."/>
            <person name="Dowd S."/>
        </authorList>
    </citation>
    <scope>NUCLEOTIDE SEQUENCE</scope>
    <source>
        <strain evidence="5">Fl3</strain>
    </source>
</reference>
<dbReference type="SUPFAM" id="SSF49899">
    <property type="entry name" value="Concanavalin A-like lectins/glucanases"/>
    <property type="match status" value="4"/>
</dbReference>
<evidence type="ECO:0000313" key="6">
    <source>
        <dbReference type="Proteomes" id="UP001164459"/>
    </source>
</evidence>
<name>A0ABY7GXS2_9BACT</name>
<dbReference type="Pfam" id="PF13385">
    <property type="entry name" value="Laminin_G_3"/>
    <property type="match status" value="4"/>
</dbReference>
<feature type="domain" description="LamG-like jellyroll fold" evidence="4">
    <location>
        <begin position="673"/>
        <end position="805"/>
    </location>
</feature>
<organism evidence="5 6">
    <name type="scientific">Nannocystis punicea</name>
    <dbReference type="NCBI Taxonomy" id="2995304"/>
    <lineage>
        <taxon>Bacteria</taxon>
        <taxon>Pseudomonadati</taxon>
        <taxon>Myxococcota</taxon>
        <taxon>Polyangia</taxon>
        <taxon>Nannocystales</taxon>
        <taxon>Nannocystaceae</taxon>
        <taxon>Nannocystis</taxon>
    </lineage>
</organism>
<evidence type="ECO:0000256" key="1">
    <source>
        <dbReference type="ARBA" id="ARBA00022729"/>
    </source>
</evidence>
<dbReference type="EMBL" id="CP114040">
    <property type="protein sequence ID" value="WAS91756.1"/>
    <property type="molecule type" value="Genomic_DNA"/>
</dbReference>
<protein>
    <recommendedName>
        <fullName evidence="4">LamG-like jellyroll fold domain-containing protein</fullName>
    </recommendedName>
</protein>
<dbReference type="PANTHER" id="PTHR46130">
    <property type="entry name" value="LAMGL DOMAIN-CONTAINING PROTEIN"/>
    <property type="match status" value="1"/>
</dbReference>
<sequence length="1614" mass="168812">MKTTSLSFNGSGTRVEIANSSELQLIGDQTVELWVRPASLGKRQNPIAKAFGGEGTITVEPDGALNYYYGTAGDNAGPYQGFAAPAGTVVIGEWTHLAVVRDLGRKVLRWYRNGVQIAEAAAQFPAAKASNLPLLLGQGYVEKFHGHLAEVRLWSTVRSQAQIQEDMRRHLLGNETGLAGYWPLDEGAGAVARDGSGRGNNGTIATGQWEAIGPSIQPRFAALRTDGSNHVELSNTGALVLGGKFTQECWICPAFSDDSYHGFLGNQPDGGVPQRSPSLWIVGKRQIHFAFGDGTAQQGGVTGAVLSGQRGRWHHVAATFDGGTYRIYVDGALVHTSATSKPPVASPVRWIGRVDNSFVGDLAEVRLWKVARTQAQIQADMNRRLQGTESGLVGYWPLDDGPGARAADLGPNAAHGALVTAVWSADGPGLPRPTALRLAGGWVDLSNNGGLVLGGAFTQECWIQPALADDNYHGFLGNQPAGGVPQRSPSMWVVQKRKIHVAYGDGAGQQGDVTGNVLSGEAGRWHHVAATFDGSNYRVHVDGALVHTFATSKPPVASPVKWIGRVDNSFVGAITDVRLWNRARSQAEIAADMHRRLYGSEPGLVGYWPLDGASGEGLEDRARTGAPGVLQGDARLAAADHQLPVASPWSPALQLGGSDFVELPDSSALVLGGRFTQECWIQPALADDNYHGFLGNQPAGGVPQRSPSLWVVQKRKIHVAYGDGAGQQGGVTGPVLSGEAGRWHHVAATFDGSNYRIYVDGALVHTFATSKPPVASPVKWIGRVDNTFVGAVAEVRLWNVVRSQAEIQADMHRRLWGMEAGLVGYWPLSDGGGTRARDRSATGNHGNLSGAPRWRTGVALQASSEALPGDEPVVGDTPSGVSSLGASTGPSSQVQPLELPAAVKNLGELQAEILFVPFGLPIVFEGAVTVQPLEKAASYAGKVTLTAPFKVTVDPLALNLGSGDDGLTWMVKFGLPQSSSIAAIVQAEVLSKIPGSVRPAIEAVVMPYLALYGSTTIILANEDGEDEQLGSYLDGVNMYATLSAAAIPPFNLIHATFPQLGLASRSVVLAVGTSRGAEQNFFVGATLQLDVELGTPLVVFESLALNVSKQLTDTTAGAVIAFRLDLGGEVLQLRGGIEVATGVGNSVSVWGALDAADGAWKDPFGVRGLTIVGLGVQVGATPVFPFVVLGVRGEVHIGGGLLGARVGIKIDASDWSKCILDIYSEEGIDLPRLIDALTGAWLDVGSVLDVSIKDLQLYLAPKGGTIAGQSYPPGLKLGGRLDLWGFKASVAGQLDFDEGGSLVGAMDPIVLSGGGVEFLRVSAVNGNGGAAIDVVLKKTQVGGTVDGQFSLLGGVYKSQVKATLSTSGFTANLNTGTWGIYQNASVTLTSAGFQLTFGPTIGVSVTIGGFNVNLSVGTSITTKVDSSAFSQGISFSFAAMGTSYNPGPFSVSVPFKDVAALAAAFYQYAKDLIVNGLLGPLVQAGQVAFEWVKANVTPVAKDAAKFFENVGAKSADIAKGLVNTFGVGAGEAVKMLSIGANEAAKILKTSFGWTTSQTGQFLKDSYGLGADALNTALSGAGYAANEIESFFGSLGGDFKDFFEDVGDTLDPTNW</sequence>
<feature type="domain" description="LamG-like jellyroll fold" evidence="4">
    <location>
        <begin position="27"/>
        <end position="161"/>
    </location>
</feature>
<feature type="region of interest" description="Disordered" evidence="3">
    <location>
        <begin position="866"/>
        <end position="892"/>
    </location>
</feature>
<proteinExistence type="predicted"/>
<dbReference type="SMART" id="SM00560">
    <property type="entry name" value="LamGL"/>
    <property type="match status" value="4"/>
</dbReference>
<evidence type="ECO:0000256" key="2">
    <source>
        <dbReference type="ARBA" id="ARBA00023157"/>
    </source>
</evidence>
<keyword evidence="2" id="KW-1015">Disulfide bond</keyword>
<feature type="compositionally biased region" description="Polar residues" evidence="3">
    <location>
        <begin position="879"/>
        <end position="892"/>
    </location>
</feature>
<feature type="domain" description="LamG-like jellyroll fold" evidence="4">
    <location>
        <begin position="455"/>
        <end position="587"/>
    </location>
</feature>
<keyword evidence="1" id="KW-0732">Signal</keyword>
<dbReference type="PANTHER" id="PTHR46130:SF3">
    <property type="entry name" value="CHROMOSOME UNDETERMINED SCAFFOLD_33, WHOLE GENOME SHOTGUN SEQUENCE"/>
    <property type="match status" value="1"/>
</dbReference>
<dbReference type="InterPro" id="IPR013320">
    <property type="entry name" value="ConA-like_dom_sf"/>
</dbReference>
<evidence type="ECO:0000313" key="5">
    <source>
        <dbReference type="EMBL" id="WAS91756.1"/>
    </source>
</evidence>
<gene>
    <name evidence="5" type="ORF">O0S08_36705</name>
</gene>